<evidence type="ECO:0000313" key="7">
    <source>
        <dbReference type="EMBL" id="WFE92500.1"/>
    </source>
</evidence>
<feature type="transmembrane region" description="Helical" evidence="6">
    <location>
        <begin position="361"/>
        <end position="380"/>
    </location>
</feature>
<evidence type="ECO:0000256" key="6">
    <source>
        <dbReference type="RuleBase" id="RU363058"/>
    </source>
</evidence>
<keyword evidence="6" id="KW-0592">Phosphate transport</keyword>
<feature type="transmembrane region" description="Helical" evidence="6">
    <location>
        <begin position="91"/>
        <end position="116"/>
    </location>
</feature>
<sequence>MTRKDARQKALDKDLDRLGFVGDAAEAMGRRLSGPGLAIVFVALCAAVAGTQVISATYSDVFILVAASAIGGYMALNIGANDVANNVGPAVGARVVSLTGALIIAAICESAGALLAGNEVMSTVSSEILSPNDVADNLDFMKAMLTAMAAAALWINFATLIGAPVSTTHSIIGGIVGAGIAASGFSAINWTTVSTIAVTWIFSPVLGGLIGAGLMAFINARVVYSKDRIEAARFWLPMLLGAMGATFCAYLVLKVSGRLFDLPVWLTIILPISTGLLVWRIYKAVVFSQTASKEAYAHSGASALKGLFAIPLMVTAALLSFAHGANDVANAIGPLAAIVLSQSNEFTDLSFWFMGTLNPVIPIWVSAVGAFGISAGLLLFGRRLVTVVGKKITKLSPIRAFCVTLATAATVLAASAFGLPVSSTHIAVGAVFGVGFYREWYRNRYVADDGIMKPRNQLQNREERQRRLLVRRANLMTIVAAWTVTVPAAAMLAAALFGFLKLIIS</sequence>
<evidence type="ECO:0000256" key="2">
    <source>
        <dbReference type="ARBA" id="ARBA00022448"/>
    </source>
</evidence>
<keyword evidence="2 6" id="KW-0813">Transport</keyword>
<feature type="transmembrane region" description="Helical" evidence="6">
    <location>
        <begin position="170"/>
        <end position="188"/>
    </location>
</feature>
<dbReference type="EMBL" id="CP120863">
    <property type="protein sequence ID" value="WFE92500.1"/>
    <property type="molecule type" value="Genomic_DNA"/>
</dbReference>
<evidence type="ECO:0000256" key="5">
    <source>
        <dbReference type="ARBA" id="ARBA00023136"/>
    </source>
</evidence>
<organism evidence="7 8">
    <name type="scientific">Roseibium porphyridii</name>
    <dbReference type="NCBI Taxonomy" id="2866279"/>
    <lineage>
        <taxon>Bacteria</taxon>
        <taxon>Pseudomonadati</taxon>
        <taxon>Pseudomonadota</taxon>
        <taxon>Alphaproteobacteria</taxon>
        <taxon>Hyphomicrobiales</taxon>
        <taxon>Stappiaceae</taxon>
        <taxon>Roseibium</taxon>
    </lineage>
</organism>
<evidence type="ECO:0000313" key="8">
    <source>
        <dbReference type="Proteomes" id="UP001209803"/>
    </source>
</evidence>
<feature type="transmembrane region" description="Helical" evidence="6">
    <location>
        <begin position="400"/>
        <end position="419"/>
    </location>
</feature>
<keyword evidence="4 6" id="KW-1133">Transmembrane helix</keyword>
<accession>A0ABY8FAI3</accession>
<keyword evidence="3 6" id="KW-0812">Transmembrane</keyword>
<feature type="transmembrane region" description="Helical" evidence="6">
    <location>
        <begin position="143"/>
        <end position="163"/>
    </location>
</feature>
<feature type="transmembrane region" description="Helical" evidence="6">
    <location>
        <begin position="425"/>
        <end position="441"/>
    </location>
</feature>
<keyword evidence="8" id="KW-1185">Reference proteome</keyword>
<evidence type="ECO:0000256" key="3">
    <source>
        <dbReference type="ARBA" id="ARBA00022692"/>
    </source>
</evidence>
<comment type="subcellular location">
    <subcellularLocation>
        <location evidence="1 6">Membrane</location>
        <topology evidence="1 6">Multi-pass membrane protein</topology>
    </subcellularLocation>
</comment>
<gene>
    <name evidence="7" type="ORF">K1718_16835</name>
</gene>
<feature type="transmembrane region" description="Helical" evidence="6">
    <location>
        <begin position="61"/>
        <end position="79"/>
    </location>
</feature>
<dbReference type="InterPro" id="IPR001204">
    <property type="entry name" value="Phos_transporter"/>
</dbReference>
<name>A0ABY8FAI3_9HYPH</name>
<protein>
    <recommendedName>
        <fullName evidence="6">Phosphate transporter</fullName>
    </recommendedName>
</protein>
<dbReference type="PANTHER" id="PTHR11101:SF80">
    <property type="entry name" value="PHOSPHATE TRANSPORTER"/>
    <property type="match status" value="1"/>
</dbReference>
<feature type="transmembrane region" description="Helical" evidence="6">
    <location>
        <begin position="473"/>
        <end position="500"/>
    </location>
</feature>
<feature type="transmembrane region" description="Helical" evidence="6">
    <location>
        <begin position="303"/>
        <end position="322"/>
    </location>
</feature>
<dbReference type="PANTHER" id="PTHR11101">
    <property type="entry name" value="PHOSPHATE TRANSPORTER"/>
    <property type="match status" value="1"/>
</dbReference>
<dbReference type="Proteomes" id="UP001209803">
    <property type="component" value="Chromosome"/>
</dbReference>
<comment type="similarity">
    <text evidence="6">Belongs to the inorganic phosphate transporter (PiT) (TC 2.A.20) family.</text>
</comment>
<feature type="transmembrane region" description="Helical" evidence="6">
    <location>
        <begin position="264"/>
        <end position="282"/>
    </location>
</feature>
<feature type="transmembrane region" description="Helical" evidence="6">
    <location>
        <begin position="234"/>
        <end position="252"/>
    </location>
</feature>
<evidence type="ECO:0000256" key="4">
    <source>
        <dbReference type="ARBA" id="ARBA00022989"/>
    </source>
</evidence>
<keyword evidence="5 6" id="KW-0472">Membrane</keyword>
<feature type="transmembrane region" description="Helical" evidence="6">
    <location>
        <begin position="200"/>
        <end position="222"/>
    </location>
</feature>
<reference evidence="7 8" key="1">
    <citation type="submission" date="2023-03" db="EMBL/GenBank/DDBJ databases">
        <title>Roseibium porphyridii sp. nov. and Roseibium rhodosorbium sp. nov. isolated from marine algae, Porphyridium cruentum and Rhodosorus marinus, respectively.</title>
        <authorList>
            <person name="Lee M.W."/>
            <person name="Choi B.J."/>
            <person name="Lee J.K."/>
            <person name="Choi D.G."/>
            <person name="Baek J.H."/>
            <person name="Bayburt H."/>
            <person name="Kim J.M."/>
            <person name="Han D.M."/>
            <person name="Kim K.H."/>
            <person name="Jeon C.O."/>
        </authorList>
    </citation>
    <scope>NUCLEOTIDE SEQUENCE [LARGE SCALE GENOMIC DNA]</scope>
    <source>
        <strain evidence="7 8">KMA01</strain>
    </source>
</reference>
<evidence type="ECO:0000256" key="1">
    <source>
        <dbReference type="ARBA" id="ARBA00004141"/>
    </source>
</evidence>
<feature type="transmembrane region" description="Helical" evidence="6">
    <location>
        <begin position="36"/>
        <end position="55"/>
    </location>
</feature>
<dbReference type="Pfam" id="PF01384">
    <property type="entry name" value="PHO4"/>
    <property type="match status" value="1"/>
</dbReference>
<proteinExistence type="inferred from homology"/>